<evidence type="ECO:0000313" key="2">
    <source>
        <dbReference type="EMBL" id="KAG2216620.1"/>
    </source>
</evidence>
<name>A0A8H7VDP6_9FUNG</name>
<gene>
    <name evidence="2" type="ORF">INT45_000420</name>
</gene>
<dbReference type="AlphaFoldDB" id="A0A8H7VDP6"/>
<organism evidence="2 3">
    <name type="scientific">Circinella minor</name>
    <dbReference type="NCBI Taxonomy" id="1195481"/>
    <lineage>
        <taxon>Eukaryota</taxon>
        <taxon>Fungi</taxon>
        <taxon>Fungi incertae sedis</taxon>
        <taxon>Mucoromycota</taxon>
        <taxon>Mucoromycotina</taxon>
        <taxon>Mucoromycetes</taxon>
        <taxon>Mucorales</taxon>
        <taxon>Lichtheimiaceae</taxon>
        <taxon>Circinella</taxon>
    </lineage>
</organism>
<keyword evidence="3" id="KW-1185">Reference proteome</keyword>
<reference evidence="2 3" key="1">
    <citation type="submission" date="2020-12" db="EMBL/GenBank/DDBJ databases">
        <title>Metabolic potential, ecology and presence of endohyphal bacteria is reflected in genomic diversity of Mucoromycotina.</title>
        <authorList>
            <person name="Muszewska A."/>
            <person name="Okrasinska A."/>
            <person name="Steczkiewicz K."/>
            <person name="Drgas O."/>
            <person name="Orlowska M."/>
            <person name="Perlinska-Lenart U."/>
            <person name="Aleksandrzak-Piekarczyk T."/>
            <person name="Szatraj K."/>
            <person name="Zielenkiewicz U."/>
            <person name="Pilsyk S."/>
            <person name="Malc E."/>
            <person name="Mieczkowski P."/>
            <person name="Kruszewska J.S."/>
            <person name="Biernat P."/>
            <person name="Pawlowska J."/>
        </authorList>
    </citation>
    <scope>NUCLEOTIDE SEQUENCE [LARGE SCALE GENOMIC DNA]</scope>
    <source>
        <strain evidence="2 3">CBS 142.35</strain>
    </source>
</reference>
<feature type="compositionally biased region" description="Acidic residues" evidence="1">
    <location>
        <begin position="226"/>
        <end position="273"/>
    </location>
</feature>
<evidence type="ECO:0000256" key="1">
    <source>
        <dbReference type="SAM" id="MobiDB-lite"/>
    </source>
</evidence>
<dbReference type="EMBL" id="JAEPRB010000381">
    <property type="protein sequence ID" value="KAG2216620.1"/>
    <property type="molecule type" value="Genomic_DNA"/>
</dbReference>
<dbReference type="OrthoDB" id="10607772at2759"/>
<feature type="region of interest" description="Disordered" evidence="1">
    <location>
        <begin position="175"/>
        <end position="315"/>
    </location>
</feature>
<evidence type="ECO:0000313" key="3">
    <source>
        <dbReference type="Proteomes" id="UP000646827"/>
    </source>
</evidence>
<sequence>MKLPALEASEIDAAVEHLKKTCPRIVLQFKNEHNINDNIQWSDRKELKPLQLQLLKAVENAIGSTVPLKACIGHWGVRLLVSKHWANVEQGIKRKGKKGTQEPHAEEGGNIGIIGNLLRSSVENRFDGEPDLGYLASLMDNMDSDVSVEHLTQRVMNDRSNSVCIDQAADEGHRFENEDNTGMDSPDFNATFNNENDQQHNDDNSIDNEDISSNNDDSSSSSDNDSSSDDSSSEDNDDNTSDNENNDDVFSDSEDSDENLSNSDNDDSSPDTDDGNRLFNHVHSVSSSSRDDSCHGKQLKRKRGGSNENEGVIIQNKKVCHDIGRRRMELRPRHKNQLKKA</sequence>
<proteinExistence type="predicted"/>
<dbReference type="Proteomes" id="UP000646827">
    <property type="component" value="Unassembled WGS sequence"/>
</dbReference>
<feature type="compositionally biased region" description="Low complexity" evidence="1">
    <location>
        <begin position="211"/>
        <end position="225"/>
    </location>
</feature>
<accession>A0A8H7VDP6</accession>
<feature type="compositionally biased region" description="Polar residues" evidence="1">
    <location>
        <begin position="180"/>
        <end position="192"/>
    </location>
</feature>
<protein>
    <submittedName>
        <fullName evidence="2">Uncharacterized protein</fullName>
    </submittedName>
</protein>
<comment type="caution">
    <text evidence="2">The sequence shown here is derived from an EMBL/GenBank/DDBJ whole genome shotgun (WGS) entry which is preliminary data.</text>
</comment>